<evidence type="ECO:0008006" key="6">
    <source>
        <dbReference type="Google" id="ProtNLM"/>
    </source>
</evidence>
<dbReference type="Gene3D" id="1.25.40.10">
    <property type="entry name" value="Tetratricopeptide repeat domain"/>
    <property type="match status" value="4"/>
</dbReference>
<dbReference type="Pfam" id="PF01535">
    <property type="entry name" value="PPR"/>
    <property type="match status" value="1"/>
</dbReference>
<protein>
    <recommendedName>
        <fullName evidence="6">Pentatricopeptide repeat-containing protein</fullName>
    </recommendedName>
</protein>
<evidence type="ECO:0000256" key="2">
    <source>
        <dbReference type="PROSITE-ProRule" id="PRU00708"/>
    </source>
</evidence>
<accession>A0AAV7F6B1</accession>
<evidence type="ECO:0000313" key="4">
    <source>
        <dbReference type="EMBL" id="KAG9455327.1"/>
    </source>
</evidence>
<feature type="region of interest" description="Disordered" evidence="3">
    <location>
        <begin position="617"/>
        <end position="637"/>
    </location>
</feature>
<keyword evidence="1" id="KW-0677">Repeat</keyword>
<feature type="repeat" description="PPR" evidence="2">
    <location>
        <begin position="400"/>
        <end position="434"/>
    </location>
</feature>
<evidence type="ECO:0000313" key="5">
    <source>
        <dbReference type="Proteomes" id="UP000825729"/>
    </source>
</evidence>
<dbReference type="EMBL" id="JAINDJ010000003">
    <property type="protein sequence ID" value="KAG9455327.1"/>
    <property type="molecule type" value="Genomic_DNA"/>
</dbReference>
<evidence type="ECO:0000256" key="3">
    <source>
        <dbReference type="SAM" id="MobiDB-lite"/>
    </source>
</evidence>
<feature type="repeat" description="PPR" evidence="2">
    <location>
        <begin position="435"/>
        <end position="469"/>
    </location>
</feature>
<dbReference type="InterPro" id="IPR002885">
    <property type="entry name" value="PPR_rpt"/>
</dbReference>
<dbReference type="AlphaFoldDB" id="A0AAV7F6B1"/>
<sequence>MMCREKLRAASIRILTSLLAEGSRPRGYYSQVTHSQIPFHFRSSFLRSRSQAFACRNVPKVFRFSSIAEVASEEPESFSEISKSKLTHESVIYALRKLSKTPEKALQFFVWVVENNESKLSGTACDLILRILVNEGRIKDFWFVLKEMTCRGYQLNKEIYETLSSCFITAKLVNEAAALKELYTRQGTEGADAEVSAAVEILQDSDWGEAVQKKLEEDGVLSVSETTVLKILKEIRGHPSRALGFFRWAKDRPGYQHNSLTYNAVLKVLAREDSINEFWNTVKEMKAEGFEIDIDTYVKILRQLLKRRLIKEAVELHEMMMAGPYKPSIQDCSILLNYISINENPDLGLVRRVIKNYEASGFSLSKAMYDGLHRSLTALGRFDEAEEIVDTMRKAGFEPDNVTYSQVVFGLCKFGRLDDACKVLDDMEALGCKPDIKTWTILIQGHCSMGEVDKALSCFTKMLEKEMDADADLLEVLVNGLLSKDRVDSAYNLIVEMVETARLKPWQATYKQLTERLLKGRKLEEAFKVLKLMKCQNYPPCADLFVNYISKFGSIDDAADYFKVLAVKRFPSSSSYRNIFEAFLKEGRFSEAQDLLYKCPHHIRNNTEIVRLFGSSKKGDEGAQNSVDDSGDKSVVT</sequence>
<dbReference type="NCBIfam" id="TIGR00756">
    <property type="entry name" value="PPR"/>
    <property type="match status" value="4"/>
</dbReference>
<dbReference type="PANTHER" id="PTHR47003">
    <property type="entry name" value="OS01G0970900 PROTEIN"/>
    <property type="match status" value="1"/>
</dbReference>
<feature type="repeat" description="PPR" evidence="2">
    <location>
        <begin position="365"/>
        <end position="399"/>
    </location>
</feature>
<proteinExistence type="predicted"/>
<dbReference type="Proteomes" id="UP000825729">
    <property type="component" value="Unassembled WGS sequence"/>
</dbReference>
<dbReference type="InterPro" id="IPR044578">
    <property type="entry name" value="BIR6-like"/>
</dbReference>
<dbReference type="InterPro" id="IPR011990">
    <property type="entry name" value="TPR-like_helical_dom_sf"/>
</dbReference>
<organism evidence="4 5">
    <name type="scientific">Aristolochia fimbriata</name>
    <name type="common">White veined hardy Dutchman's pipe vine</name>
    <dbReference type="NCBI Taxonomy" id="158543"/>
    <lineage>
        <taxon>Eukaryota</taxon>
        <taxon>Viridiplantae</taxon>
        <taxon>Streptophyta</taxon>
        <taxon>Embryophyta</taxon>
        <taxon>Tracheophyta</taxon>
        <taxon>Spermatophyta</taxon>
        <taxon>Magnoliopsida</taxon>
        <taxon>Magnoliidae</taxon>
        <taxon>Piperales</taxon>
        <taxon>Aristolochiaceae</taxon>
        <taxon>Aristolochia</taxon>
    </lineage>
</organism>
<dbReference type="PROSITE" id="PS51375">
    <property type="entry name" value="PPR"/>
    <property type="match status" value="5"/>
</dbReference>
<dbReference type="Pfam" id="PF12854">
    <property type="entry name" value="PPR_1"/>
    <property type="match status" value="2"/>
</dbReference>
<evidence type="ECO:0000256" key="1">
    <source>
        <dbReference type="ARBA" id="ARBA00022737"/>
    </source>
</evidence>
<reference evidence="4 5" key="1">
    <citation type="submission" date="2021-07" db="EMBL/GenBank/DDBJ databases">
        <title>The Aristolochia fimbriata genome: insights into angiosperm evolution, floral development and chemical biosynthesis.</title>
        <authorList>
            <person name="Jiao Y."/>
        </authorList>
    </citation>
    <scope>NUCLEOTIDE SEQUENCE [LARGE SCALE GENOMIC DNA]</scope>
    <source>
        <strain evidence="4">IBCAS-2021</strain>
        <tissue evidence="4">Leaf</tissue>
    </source>
</reference>
<keyword evidence="5" id="KW-1185">Reference proteome</keyword>
<comment type="caution">
    <text evidence="4">The sequence shown here is derived from an EMBL/GenBank/DDBJ whole genome shotgun (WGS) entry which is preliminary data.</text>
</comment>
<feature type="repeat" description="PPR" evidence="2">
    <location>
        <begin position="258"/>
        <end position="292"/>
    </location>
</feature>
<dbReference type="PANTHER" id="PTHR47003:SF2">
    <property type="entry name" value="OS01G0970900 PROTEIN"/>
    <property type="match status" value="1"/>
</dbReference>
<gene>
    <name evidence="4" type="ORF">H6P81_008231</name>
</gene>
<feature type="repeat" description="PPR" evidence="2">
    <location>
        <begin position="293"/>
        <end position="327"/>
    </location>
</feature>
<name>A0AAV7F6B1_ARIFI</name>
<dbReference type="GO" id="GO:0008380">
    <property type="term" value="P:RNA splicing"/>
    <property type="evidence" value="ECO:0007669"/>
    <property type="project" value="InterPro"/>
</dbReference>
<dbReference type="SUPFAM" id="SSF48452">
    <property type="entry name" value="TPR-like"/>
    <property type="match status" value="1"/>
</dbReference>